<feature type="region of interest" description="Disordered" evidence="1">
    <location>
        <begin position="408"/>
        <end position="431"/>
    </location>
</feature>
<dbReference type="Proteomes" id="UP001524502">
    <property type="component" value="Unassembled WGS sequence"/>
</dbReference>
<feature type="compositionally biased region" description="Basic and acidic residues" evidence="1">
    <location>
        <begin position="421"/>
        <end position="431"/>
    </location>
</feature>
<keyword evidence="3" id="KW-1185">Reference proteome</keyword>
<name>A0ABT1RTB5_9FIRM</name>
<evidence type="ECO:0000256" key="1">
    <source>
        <dbReference type="SAM" id="MobiDB-lite"/>
    </source>
</evidence>
<accession>A0ABT1RTB5</accession>
<sequence length="749" mass="81157">MIPVSEAYKNTDKYNRKYRALVKVQLADTTQLTIDDDNIMSGGLSIETATSQSNSFEVGSMVIAKLTLRISNAEEEFTPYDFTGAKITVKIGLDLEDGTTEWLDKGVYISERAATSGSVWTITAYDNMARLDQDYSKSNLTYPATFRQIANDACNVCGLVLTPDSWAGENYVFEKRPEGENMTFRAVLSYAAQITGNYGYCDTQGRLSFDWYDVDTLRHYGYDGGRFDDYDVNVYTTGDTCDGGTFFDYTSGDTFDDGTFEAWAEEHSLYDAASLNVELWDVLITGVRVSTKEMFTAETVDDEGNVETTEEERSATYLYGEEGYVLTIENNPMIPVAKVQEVAELVGSRIVGVRFRPLEVTMQSDPCIDAGDLATVTDYRGLTYSTVLTNVTYQLGGNSKYSCGAVSTSEQASQRPSAADQKIEQTKRHTDAKIQNHRTEMQRLTGLVTKSLGVFKTEVRQEDGSYIYYMHDKPKLEESGTLWRMSAGVFSVSTDGGRTWNAGIDADGNAVVNMLSAIGINFDWARGGTLTLGGRSNANGRFSLLANDDTEMIRMDYDGIKLAGGASLMSANGVCGNLQFISNGGAPAFLGSGTELYLEGMAGSIYIYVNIPDNYVVEKATLTLKSNAGIWNKWEGEGAVTGYSRNIKLYKGTANAGLAMGGDLPGNADISSVGDWQQITSGGFATAGITGSMTQATKTIVSGNLAPVLSAGLNVLRLTAQESSAAADTAMAYVGTGIAVLDVIGYSRN</sequence>
<reference evidence="2 3" key="1">
    <citation type="submission" date="2022-06" db="EMBL/GenBank/DDBJ databases">
        <title>Isolation of gut microbiota from human fecal samples.</title>
        <authorList>
            <person name="Pamer E.G."/>
            <person name="Barat B."/>
            <person name="Waligurski E."/>
            <person name="Medina S."/>
            <person name="Paddock L."/>
            <person name="Mostad J."/>
        </authorList>
    </citation>
    <scope>NUCLEOTIDE SEQUENCE [LARGE SCALE GENOMIC DNA]</scope>
    <source>
        <strain evidence="2 3">SL.3.17</strain>
    </source>
</reference>
<evidence type="ECO:0000313" key="3">
    <source>
        <dbReference type="Proteomes" id="UP001524502"/>
    </source>
</evidence>
<protein>
    <recommendedName>
        <fullName evidence="4">Prophage tail endopeptidase domain-containing protein</fullName>
    </recommendedName>
</protein>
<evidence type="ECO:0000313" key="2">
    <source>
        <dbReference type="EMBL" id="MCQ4638445.1"/>
    </source>
</evidence>
<comment type="caution">
    <text evidence="2">The sequence shown here is derived from an EMBL/GenBank/DDBJ whole genome shotgun (WGS) entry which is preliminary data.</text>
</comment>
<organism evidence="2 3">
    <name type="scientific">Anaerovorax odorimutans</name>
    <dbReference type="NCBI Taxonomy" id="109327"/>
    <lineage>
        <taxon>Bacteria</taxon>
        <taxon>Bacillati</taxon>
        <taxon>Bacillota</taxon>
        <taxon>Clostridia</taxon>
        <taxon>Peptostreptococcales</taxon>
        <taxon>Anaerovoracaceae</taxon>
        <taxon>Anaerovorax</taxon>
    </lineage>
</organism>
<gene>
    <name evidence="2" type="ORF">NE619_17075</name>
</gene>
<evidence type="ECO:0008006" key="4">
    <source>
        <dbReference type="Google" id="ProtNLM"/>
    </source>
</evidence>
<dbReference type="EMBL" id="JANFXK010000029">
    <property type="protein sequence ID" value="MCQ4638445.1"/>
    <property type="molecule type" value="Genomic_DNA"/>
</dbReference>
<dbReference type="RefSeq" id="WP_256133642.1">
    <property type="nucleotide sequence ID" value="NZ_JANFXK010000029.1"/>
</dbReference>
<proteinExistence type="predicted"/>